<evidence type="ECO:0000313" key="5">
    <source>
        <dbReference type="EMBL" id="MBE8718102.1"/>
    </source>
</evidence>
<keyword evidence="6" id="KW-1185">Reference proteome</keyword>
<comment type="catalytic activity">
    <reaction evidence="3">
        <text>D-glucose + ATP = D-glucose 6-phosphate + ADP + H(+)</text>
        <dbReference type="Rhea" id="RHEA:17825"/>
        <dbReference type="ChEBI" id="CHEBI:4167"/>
        <dbReference type="ChEBI" id="CHEBI:15378"/>
        <dbReference type="ChEBI" id="CHEBI:30616"/>
        <dbReference type="ChEBI" id="CHEBI:61548"/>
        <dbReference type="ChEBI" id="CHEBI:456216"/>
        <dbReference type="EC" id="2.7.1.2"/>
    </reaction>
</comment>
<dbReference type="InterPro" id="IPR050201">
    <property type="entry name" value="Bacterial_glucokinase"/>
</dbReference>
<evidence type="ECO:0000256" key="1">
    <source>
        <dbReference type="ARBA" id="ARBA00022679"/>
    </source>
</evidence>
<dbReference type="Gene3D" id="3.30.420.40">
    <property type="match status" value="1"/>
</dbReference>
<keyword evidence="3" id="KW-0324">Glycolysis</keyword>
<proteinExistence type="inferred from homology"/>
<accession>A0A928V4G8</accession>
<evidence type="ECO:0000256" key="4">
    <source>
        <dbReference type="RuleBase" id="RU004046"/>
    </source>
</evidence>
<keyword evidence="1 3" id="KW-0808">Transferase</keyword>
<feature type="binding site" evidence="3">
    <location>
        <begin position="9"/>
        <end position="14"/>
    </location>
    <ligand>
        <name>ATP</name>
        <dbReference type="ChEBI" id="CHEBI:30616"/>
    </ligand>
</feature>
<evidence type="ECO:0000313" key="6">
    <source>
        <dbReference type="Proteomes" id="UP000652567"/>
    </source>
</evidence>
<sequence>MSQFQLLVADIGGTNARFGLVELGLGAEQSNPASGFLATRQITLKCAEHTGIAAMAKAYCAQLGINVPKYACLAVAGPIENGQVKMTNLDWSISIEEMRAELDMKSLFVINDFAALAYATPFLKPHELLPLHQGTADPEAVIAVFGPGTGFGMAALVPDNNDWKILPTEGGHCSFAATNEKEQAIRAFAARQFDHVSIEDLISGRGLVTIYKALGDLASQAVEDFTPADVSTRAINNEDALCRDALETFCLMLGSVAGDKALSLGAKGGVFLGGGIIPKIANFINPETFAERFINKRPMSGYLEDIPVSMIINDKAALVGTAAWLVNHTPELHQAYHS</sequence>
<dbReference type="Pfam" id="PF02685">
    <property type="entry name" value="Glucokinase"/>
    <property type="match status" value="1"/>
</dbReference>
<protein>
    <recommendedName>
        <fullName evidence="3">Glucokinase</fullName>
        <ecNumber evidence="3">2.7.1.2</ecNumber>
    </recommendedName>
    <alternativeName>
        <fullName evidence="3">Glucose kinase</fullName>
    </alternativeName>
</protein>
<organism evidence="5 6">
    <name type="scientific">Cellvibrio polysaccharolyticus</name>
    <dbReference type="NCBI Taxonomy" id="2082724"/>
    <lineage>
        <taxon>Bacteria</taxon>
        <taxon>Pseudomonadati</taxon>
        <taxon>Pseudomonadota</taxon>
        <taxon>Gammaproteobacteria</taxon>
        <taxon>Cellvibrionales</taxon>
        <taxon>Cellvibrionaceae</taxon>
        <taxon>Cellvibrio</taxon>
    </lineage>
</organism>
<keyword evidence="3" id="KW-0963">Cytoplasm</keyword>
<dbReference type="InterPro" id="IPR003836">
    <property type="entry name" value="Glucokinase"/>
</dbReference>
<dbReference type="GO" id="GO:0004340">
    <property type="term" value="F:glucokinase activity"/>
    <property type="evidence" value="ECO:0007669"/>
    <property type="project" value="UniProtKB-UniRule"/>
</dbReference>
<gene>
    <name evidence="3 5" type="primary">glk</name>
    <name evidence="5" type="ORF">C4F51_12985</name>
</gene>
<dbReference type="GO" id="GO:0005536">
    <property type="term" value="F:D-glucose binding"/>
    <property type="evidence" value="ECO:0007669"/>
    <property type="project" value="InterPro"/>
</dbReference>
<dbReference type="PANTHER" id="PTHR47690">
    <property type="entry name" value="GLUCOKINASE"/>
    <property type="match status" value="1"/>
</dbReference>
<evidence type="ECO:0000256" key="3">
    <source>
        <dbReference type="HAMAP-Rule" id="MF_00524"/>
    </source>
</evidence>
<dbReference type="RefSeq" id="WP_193910399.1">
    <property type="nucleotide sequence ID" value="NZ_PRDL01000001.1"/>
</dbReference>
<dbReference type="GO" id="GO:0005829">
    <property type="term" value="C:cytosol"/>
    <property type="evidence" value="ECO:0007669"/>
    <property type="project" value="TreeGrafter"/>
</dbReference>
<evidence type="ECO:0000256" key="2">
    <source>
        <dbReference type="ARBA" id="ARBA00022777"/>
    </source>
</evidence>
<dbReference type="SUPFAM" id="SSF53067">
    <property type="entry name" value="Actin-like ATPase domain"/>
    <property type="match status" value="1"/>
</dbReference>
<dbReference type="NCBIfam" id="NF009073">
    <property type="entry name" value="PRK12408.1"/>
    <property type="match status" value="1"/>
</dbReference>
<comment type="caution">
    <text evidence="5">The sequence shown here is derived from an EMBL/GenBank/DDBJ whole genome shotgun (WGS) entry which is preliminary data.</text>
</comment>
<dbReference type="HAMAP" id="MF_00524">
    <property type="entry name" value="Glucokinase"/>
    <property type="match status" value="1"/>
</dbReference>
<dbReference type="CDD" id="cd24008">
    <property type="entry name" value="ASKHA_NBD_GLK"/>
    <property type="match status" value="1"/>
</dbReference>
<dbReference type="GO" id="GO:0005524">
    <property type="term" value="F:ATP binding"/>
    <property type="evidence" value="ECO:0007669"/>
    <property type="project" value="UniProtKB-UniRule"/>
</dbReference>
<dbReference type="NCBIfam" id="TIGR00749">
    <property type="entry name" value="glk"/>
    <property type="match status" value="1"/>
</dbReference>
<dbReference type="EC" id="2.7.1.2" evidence="3"/>
<keyword evidence="2 3" id="KW-0418">Kinase</keyword>
<keyword evidence="3" id="KW-0547">Nucleotide-binding</keyword>
<dbReference type="Proteomes" id="UP000652567">
    <property type="component" value="Unassembled WGS sequence"/>
</dbReference>
<comment type="similarity">
    <text evidence="3 4">Belongs to the bacterial glucokinase family.</text>
</comment>
<dbReference type="InterPro" id="IPR043129">
    <property type="entry name" value="ATPase_NBD"/>
</dbReference>
<dbReference type="GO" id="GO:0006096">
    <property type="term" value="P:glycolytic process"/>
    <property type="evidence" value="ECO:0007669"/>
    <property type="project" value="UniProtKB-UniRule"/>
</dbReference>
<dbReference type="Gene3D" id="3.40.367.20">
    <property type="match status" value="1"/>
</dbReference>
<reference evidence="5" key="1">
    <citation type="submission" date="2018-07" db="EMBL/GenBank/DDBJ databases">
        <title>Genome assembly of strain Ka43.</title>
        <authorList>
            <person name="Kukolya J."/>
            <person name="Nagy I."/>
            <person name="Horvath B."/>
            <person name="Toth A."/>
        </authorList>
    </citation>
    <scope>NUCLEOTIDE SEQUENCE</scope>
    <source>
        <strain evidence="5">KB43</strain>
    </source>
</reference>
<dbReference type="AlphaFoldDB" id="A0A928V4G8"/>
<comment type="subcellular location">
    <subcellularLocation>
        <location evidence="3">Cytoplasm</location>
    </subcellularLocation>
</comment>
<dbReference type="EMBL" id="PRDL01000001">
    <property type="protein sequence ID" value="MBE8718102.1"/>
    <property type="molecule type" value="Genomic_DNA"/>
</dbReference>
<dbReference type="PANTHER" id="PTHR47690:SF1">
    <property type="entry name" value="GLUCOKINASE"/>
    <property type="match status" value="1"/>
</dbReference>
<keyword evidence="3" id="KW-0067">ATP-binding</keyword>
<name>A0A928V4G8_9GAMM</name>